<evidence type="ECO:0000313" key="21">
    <source>
        <dbReference type="Proteomes" id="UP000050482"/>
    </source>
</evidence>
<feature type="transmembrane region" description="Helical" evidence="19">
    <location>
        <begin position="71"/>
        <end position="96"/>
    </location>
</feature>
<dbReference type="PROSITE" id="PS00379">
    <property type="entry name" value="CDP_ALCOHOL_P_TRANSF"/>
    <property type="match status" value="1"/>
</dbReference>
<comment type="pathway">
    <text evidence="3">Phospholipid metabolism; phosphatidylglycerol biosynthesis; phosphatidylglycerol from CDP-diacylglycerol: step 1/2.</text>
</comment>
<comment type="pathway">
    <text evidence="4">Lipid metabolism.</text>
</comment>
<dbReference type="Proteomes" id="UP000050482">
    <property type="component" value="Unassembled WGS sequence"/>
</dbReference>
<evidence type="ECO:0000256" key="7">
    <source>
        <dbReference type="ARBA" id="ARBA00014944"/>
    </source>
</evidence>
<keyword evidence="14" id="KW-0594">Phospholipid biosynthesis</keyword>
<dbReference type="InterPro" id="IPR004570">
    <property type="entry name" value="Phosphatidylglycerol_P_synth"/>
</dbReference>
<organism evidence="20 21">
    <name type="scientific">Alicyclobacillus ferrooxydans</name>
    <dbReference type="NCBI Taxonomy" id="471514"/>
    <lineage>
        <taxon>Bacteria</taxon>
        <taxon>Bacillati</taxon>
        <taxon>Bacillota</taxon>
        <taxon>Bacilli</taxon>
        <taxon>Bacillales</taxon>
        <taxon>Alicyclobacillaceae</taxon>
        <taxon>Alicyclobacillus</taxon>
    </lineage>
</organism>
<reference evidence="20 21" key="1">
    <citation type="submission" date="2015-09" db="EMBL/GenBank/DDBJ databases">
        <title>Draft genome sequence of Alicyclobacillus ferrooxydans DSM 22381.</title>
        <authorList>
            <person name="Hemp J."/>
        </authorList>
    </citation>
    <scope>NUCLEOTIDE SEQUENCE [LARGE SCALE GENOMIC DNA]</scope>
    <source>
        <strain evidence="20 21">TC-34</strain>
    </source>
</reference>
<dbReference type="OrthoDB" id="9796672at2"/>
<keyword evidence="13 19" id="KW-0472">Membrane</keyword>
<feature type="transmembrane region" description="Helical" evidence="19">
    <location>
        <begin position="147"/>
        <end position="167"/>
    </location>
</feature>
<protein>
    <recommendedName>
        <fullName evidence="7">CDP-diacylglycerol--glycerol-3-phosphate 3-phosphatidyltransferase</fullName>
        <ecNumber evidence="6">2.7.8.5</ecNumber>
    </recommendedName>
    <alternativeName>
        <fullName evidence="16">Phosphatidylglycerophosphate synthase</fullName>
    </alternativeName>
</protein>
<dbReference type="Pfam" id="PF01066">
    <property type="entry name" value="CDP-OH_P_transf"/>
    <property type="match status" value="1"/>
</dbReference>
<evidence type="ECO:0000313" key="20">
    <source>
        <dbReference type="EMBL" id="KPV42461.1"/>
    </source>
</evidence>
<evidence type="ECO:0000256" key="14">
    <source>
        <dbReference type="ARBA" id="ARBA00023209"/>
    </source>
</evidence>
<dbReference type="Gene3D" id="1.20.120.1760">
    <property type="match status" value="1"/>
</dbReference>
<keyword evidence="21" id="KW-1185">Reference proteome</keyword>
<evidence type="ECO:0000256" key="15">
    <source>
        <dbReference type="ARBA" id="ARBA00023264"/>
    </source>
</evidence>
<comment type="caution">
    <text evidence="20">The sequence shown here is derived from an EMBL/GenBank/DDBJ whole genome shotgun (WGS) entry which is preliminary data.</text>
</comment>
<dbReference type="EC" id="2.7.8.5" evidence="6"/>
<keyword evidence="9 18" id="KW-0808">Transferase</keyword>
<comment type="similarity">
    <text evidence="5 18">Belongs to the CDP-alcohol phosphatidyltransferase class-I family.</text>
</comment>
<evidence type="ECO:0000256" key="8">
    <source>
        <dbReference type="ARBA" id="ARBA00022516"/>
    </source>
</evidence>
<dbReference type="PANTHER" id="PTHR14269">
    <property type="entry name" value="CDP-DIACYLGLYCEROL--GLYCEROL-3-PHOSPHATE 3-PHOSPHATIDYLTRANSFERASE-RELATED"/>
    <property type="match status" value="1"/>
</dbReference>
<keyword evidence="10 19" id="KW-0812">Transmembrane</keyword>
<comment type="catalytic activity">
    <reaction evidence="17">
        <text>a CDP-1,2-diacyl-sn-glycerol + sn-glycerol 3-phosphate = a 1,2-diacyl-sn-glycero-3-phospho-(1'-sn-glycero-3'-phosphate) + CMP + H(+)</text>
        <dbReference type="Rhea" id="RHEA:12593"/>
        <dbReference type="ChEBI" id="CHEBI:15378"/>
        <dbReference type="ChEBI" id="CHEBI:57597"/>
        <dbReference type="ChEBI" id="CHEBI:58332"/>
        <dbReference type="ChEBI" id="CHEBI:60110"/>
        <dbReference type="ChEBI" id="CHEBI:60377"/>
        <dbReference type="EC" id="2.7.8.5"/>
    </reaction>
</comment>
<evidence type="ECO:0000256" key="12">
    <source>
        <dbReference type="ARBA" id="ARBA00023098"/>
    </source>
</evidence>
<dbReference type="RefSeq" id="WP_054970545.1">
    <property type="nucleotide sequence ID" value="NZ_LJCO01000077.1"/>
</dbReference>
<dbReference type="InterPro" id="IPR050324">
    <property type="entry name" value="CDP-alcohol_PTase-I"/>
</dbReference>
<comment type="subcellular location">
    <subcellularLocation>
        <location evidence="2">Membrane</location>
        <topology evidence="2">Multi-pass membrane protein</topology>
    </subcellularLocation>
</comment>
<dbReference type="AlphaFoldDB" id="A0A0N8PNU0"/>
<evidence type="ECO:0000256" key="19">
    <source>
        <dbReference type="SAM" id="Phobius"/>
    </source>
</evidence>
<evidence type="ECO:0000256" key="17">
    <source>
        <dbReference type="ARBA" id="ARBA00048586"/>
    </source>
</evidence>
<dbReference type="InterPro" id="IPR048254">
    <property type="entry name" value="CDP_ALCOHOL_P_TRANSF_CS"/>
</dbReference>
<accession>A0A0N8PNU0</accession>
<keyword evidence="11 19" id="KW-1133">Transmembrane helix</keyword>
<evidence type="ECO:0000256" key="6">
    <source>
        <dbReference type="ARBA" id="ARBA00013170"/>
    </source>
</evidence>
<evidence type="ECO:0000256" key="13">
    <source>
        <dbReference type="ARBA" id="ARBA00023136"/>
    </source>
</evidence>
<dbReference type="STRING" id="471514.AN477_17935"/>
<dbReference type="GO" id="GO:0016020">
    <property type="term" value="C:membrane"/>
    <property type="evidence" value="ECO:0007669"/>
    <property type="project" value="UniProtKB-SubCell"/>
</dbReference>
<dbReference type="PATRIC" id="fig|471514.4.peg.5063"/>
<feature type="transmembrane region" description="Helical" evidence="19">
    <location>
        <begin position="6"/>
        <end position="24"/>
    </location>
</feature>
<evidence type="ECO:0000256" key="4">
    <source>
        <dbReference type="ARBA" id="ARBA00005189"/>
    </source>
</evidence>
<evidence type="ECO:0000256" key="9">
    <source>
        <dbReference type="ARBA" id="ARBA00022679"/>
    </source>
</evidence>
<dbReference type="InterPro" id="IPR043130">
    <property type="entry name" value="CDP-OH_PTrfase_TM_dom"/>
</dbReference>
<evidence type="ECO:0000256" key="11">
    <source>
        <dbReference type="ARBA" id="ARBA00022989"/>
    </source>
</evidence>
<comment type="function">
    <text evidence="1">This protein catalyzes the committed step to the synthesis of the acidic phospholipids.</text>
</comment>
<evidence type="ECO:0000256" key="10">
    <source>
        <dbReference type="ARBA" id="ARBA00022692"/>
    </source>
</evidence>
<gene>
    <name evidence="20" type="ORF">AN477_17935</name>
</gene>
<evidence type="ECO:0000256" key="2">
    <source>
        <dbReference type="ARBA" id="ARBA00004141"/>
    </source>
</evidence>
<evidence type="ECO:0000256" key="1">
    <source>
        <dbReference type="ARBA" id="ARBA00003973"/>
    </source>
</evidence>
<keyword evidence="15" id="KW-1208">Phospholipid metabolism</keyword>
<dbReference type="EMBL" id="LJCO01000077">
    <property type="protein sequence ID" value="KPV42461.1"/>
    <property type="molecule type" value="Genomic_DNA"/>
</dbReference>
<dbReference type="UniPathway" id="UPA00084">
    <property type="reaction ID" value="UER00503"/>
</dbReference>
<sequence length="179" mass="19866">MNLPNILTVFRLVLMPVYLWAFFVTSSPHKVGALIVLLLAGATDVLDGQIARRRGLVTQVGQLLDPLADKLMMLAVLFSLLASHRVPWLVAGLLVLRDAAMIVGSAIVHVQGRRAVPKANFWGKLTTVTYYITVCVIILAWPNHATGVALLWFTVFLSYMTTVLYLVGMKLIDVRRRIL</sequence>
<proteinExistence type="inferred from homology"/>
<feature type="transmembrane region" description="Helical" evidence="19">
    <location>
        <begin position="121"/>
        <end position="141"/>
    </location>
</feature>
<dbReference type="PIRSF" id="PIRSF000847">
    <property type="entry name" value="Phos_ph_gly_syn"/>
    <property type="match status" value="1"/>
</dbReference>
<evidence type="ECO:0000256" key="5">
    <source>
        <dbReference type="ARBA" id="ARBA00010441"/>
    </source>
</evidence>
<keyword evidence="8" id="KW-0444">Lipid biosynthesis</keyword>
<evidence type="ECO:0000256" key="3">
    <source>
        <dbReference type="ARBA" id="ARBA00005042"/>
    </source>
</evidence>
<dbReference type="InterPro" id="IPR000462">
    <property type="entry name" value="CDP-OH_P_trans"/>
</dbReference>
<keyword evidence="12" id="KW-0443">Lipid metabolism</keyword>
<dbReference type="GO" id="GO:0008444">
    <property type="term" value="F:CDP-diacylglycerol-glycerol-3-phosphate 3-phosphatidyltransferase activity"/>
    <property type="evidence" value="ECO:0007669"/>
    <property type="project" value="UniProtKB-EC"/>
</dbReference>
<dbReference type="PANTHER" id="PTHR14269:SF62">
    <property type="entry name" value="CDP-DIACYLGLYCEROL--GLYCEROL-3-PHOSPHATE 3-PHOSPHATIDYLTRANSFERASE 1, CHLOROPLASTIC"/>
    <property type="match status" value="1"/>
</dbReference>
<dbReference type="GO" id="GO:0006655">
    <property type="term" value="P:phosphatidylglycerol biosynthetic process"/>
    <property type="evidence" value="ECO:0007669"/>
    <property type="project" value="UniProtKB-UniPathway"/>
</dbReference>
<evidence type="ECO:0000256" key="16">
    <source>
        <dbReference type="ARBA" id="ARBA00033018"/>
    </source>
</evidence>
<evidence type="ECO:0000256" key="18">
    <source>
        <dbReference type="RuleBase" id="RU003750"/>
    </source>
</evidence>
<name>A0A0N8PNU0_9BACL</name>